<dbReference type="AlphaFoldDB" id="A0A7S3JS88"/>
<feature type="region of interest" description="Disordered" evidence="1">
    <location>
        <begin position="12"/>
        <end position="44"/>
    </location>
</feature>
<feature type="compositionally biased region" description="Basic and acidic residues" evidence="1">
    <location>
        <begin position="111"/>
        <end position="128"/>
    </location>
</feature>
<name>A0A7S3JS88_9STRA</name>
<protein>
    <submittedName>
        <fullName evidence="2">Uncharacterized protein</fullName>
    </submittedName>
</protein>
<evidence type="ECO:0000313" key="2">
    <source>
        <dbReference type="EMBL" id="CAE0363255.1"/>
    </source>
</evidence>
<feature type="region of interest" description="Disordered" evidence="1">
    <location>
        <begin position="106"/>
        <end position="128"/>
    </location>
</feature>
<gene>
    <name evidence="2" type="ORF">ALAG00032_LOCUS3996</name>
</gene>
<reference evidence="2" key="1">
    <citation type="submission" date="2021-01" db="EMBL/GenBank/DDBJ databases">
        <authorList>
            <person name="Corre E."/>
            <person name="Pelletier E."/>
            <person name="Niang G."/>
            <person name="Scheremetjew M."/>
            <person name="Finn R."/>
            <person name="Kale V."/>
            <person name="Holt S."/>
            <person name="Cochrane G."/>
            <person name="Meng A."/>
            <person name="Brown T."/>
            <person name="Cohen L."/>
        </authorList>
    </citation>
    <scope>NUCLEOTIDE SEQUENCE</scope>
    <source>
        <strain evidence="2">CCMP1510</strain>
    </source>
</reference>
<sequence length="416" mass="45830">MVYEDKVIDLCGSSSDDNSPCPLPPKVQGSLGPSSRAKSKSLSTARNTIYLWSSEEEDESLEGSIVDLTTTTKKNRDEFEDSEEEDFETAMKGVVSRCEEERIKPKKKKTKLTESEKLKRAEARKDERTRKKIAKEAEKAAHLAARNRVEVADASLRLEYSSSFAAAWPAVIELLRSRGFELAPPCPGSNMIVTWRAMAGDRSARRGILFVDAIKGPITNMRSVLSQFHLPLSEMTLAIIGPDRARCATDVAFLERQVTVRCIHVPRSGQGPEAKYTAKISEVLTTYADILIKLVRNQLGDRQAVGSNVADLAVTSASDLWNGLAVKDVQKWTGAKPKTNAEAWLYFLRVILPNHAADAVALAYPTYSLLNEAFLSRGPSAIIDLTLNTPNRMRLGPANANKLHSIFTSTNPNLVV</sequence>
<dbReference type="EMBL" id="HBIJ01005689">
    <property type="protein sequence ID" value="CAE0363255.1"/>
    <property type="molecule type" value="Transcribed_RNA"/>
</dbReference>
<accession>A0A7S3JS88</accession>
<proteinExistence type="predicted"/>
<organism evidence="2">
    <name type="scientific">Aureoumbra lagunensis</name>
    <dbReference type="NCBI Taxonomy" id="44058"/>
    <lineage>
        <taxon>Eukaryota</taxon>
        <taxon>Sar</taxon>
        <taxon>Stramenopiles</taxon>
        <taxon>Ochrophyta</taxon>
        <taxon>Pelagophyceae</taxon>
        <taxon>Pelagomonadales</taxon>
        <taxon>Aureoumbra</taxon>
    </lineage>
</organism>
<evidence type="ECO:0000256" key="1">
    <source>
        <dbReference type="SAM" id="MobiDB-lite"/>
    </source>
</evidence>